<dbReference type="InterPro" id="IPR017853">
    <property type="entry name" value="GH"/>
</dbReference>
<dbReference type="Gene3D" id="3.20.20.80">
    <property type="entry name" value="Glycosidases"/>
    <property type="match status" value="1"/>
</dbReference>
<sequence length="386" mass="42475">MRHLTQALITINALLVVAVAAPHGISYSHIQHHKRDVPDPNLAPNLGTKVEVELHPFPHHHNNHDHHYGGHGHGHHGKPSQLPPKKRKFGISYSPYNTDSTCKSQDEVNADIDRLVSLSTPPPPENNDGEESDYSFIRIYGIDCNQTATVTTAAKRHKLRVFAGIFDLSDFPHSLDAIIDVAHSHSTGPEKRDEEEAQQNGWDIFHTIAIGNELVQTYQATIPEVISALHQARSILRSAGYQGPVVTVDTYTMLLAHPELCEASDYCAANCHVFFDATQTPDKAGDYAIDVARRISKGTEGKNGGRKRTVIAESGWPHDGAPNGKAVPSGENQRVAVDSLRRVFREQGEDDGDGDAGLVLFTAFDDLWKTDNEGTFGAEKFWGINR</sequence>
<gene>
    <name evidence="6" type="ORF">SI65_00446</name>
</gene>
<comment type="caution">
    <text evidence="6">The sequence shown here is derived from an EMBL/GenBank/DDBJ whole genome shotgun (WGS) entry which is preliminary data.</text>
</comment>
<dbReference type="GO" id="GO:0009277">
    <property type="term" value="C:fungal-type cell wall"/>
    <property type="evidence" value="ECO:0007669"/>
    <property type="project" value="TreeGrafter"/>
</dbReference>
<protein>
    <recommendedName>
        <fullName evidence="8">Laminarinase eglC</fullName>
    </recommendedName>
</protein>
<keyword evidence="3" id="KW-0378">Hydrolase</keyword>
<dbReference type="PANTHER" id="PTHR16631">
    <property type="entry name" value="GLUCAN 1,3-BETA-GLUCOSIDASE"/>
    <property type="match status" value="1"/>
</dbReference>
<evidence type="ECO:0000256" key="2">
    <source>
        <dbReference type="ARBA" id="ARBA00008773"/>
    </source>
</evidence>
<evidence type="ECO:0000256" key="5">
    <source>
        <dbReference type="SAM" id="SignalP"/>
    </source>
</evidence>
<dbReference type="SUPFAM" id="SSF51445">
    <property type="entry name" value="(Trans)glycosidases"/>
    <property type="match status" value="1"/>
</dbReference>
<proteinExistence type="inferred from homology"/>
<evidence type="ECO:0008006" key="8">
    <source>
        <dbReference type="Google" id="ProtNLM"/>
    </source>
</evidence>
<dbReference type="GO" id="GO:0042973">
    <property type="term" value="F:glucan endo-1,3-beta-D-glucosidase activity"/>
    <property type="evidence" value="ECO:0007669"/>
    <property type="project" value="TreeGrafter"/>
</dbReference>
<name>A0A1E3BPP8_ASPCR</name>
<dbReference type="STRING" id="573508.A0A1E3BPP8"/>
<comment type="similarity">
    <text evidence="2">Belongs to the glycosyl hydrolase 17 family.</text>
</comment>
<evidence type="ECO:0000256" key="1">
    <source>
        <dbReference type="ARBA" id="ARBA00004196"/>
    </source>
</evidence>
<dbReference type="EMBL" id="JXNT01000001">
    <property type="protein sequence ID" value="ODM22857.1"/>
    <property type="molecule type" value="Genomic_DNA"/>
</dbReference>
<keyword evidence="7" id="KW-1185">Reference proteome</keyword>
<dbReference type="VEuPathDB" id="FungiDB:SI65_00446"/>
<dbReference type="PANTHER" id="PTHR16631:SF14">
    <property type="entry name" value="FAMILY 17 GLUCOSIDASE SCW10-RELATED"/>
    <property type="match status" value="1"/>
</dbReference>
<evidence type="ECO:0000256" key="4">
    <source>
        <dbReference type="SAM" id="MobiDB-lite"/>
    </source>
</evidence>
<keyword evidence="5" id="KW-0732">Signal</keyword>
<dbReference type="AlphaFoldDB" id="A0A1E3BPP8"/>
<feature type="compositionally biased region" description="Basic residues" evidence="4">
    <location>
        <begin position="57"/>
        <end position="89"/>
    </location>
</feature>
<dbReference type="GO" id="GO:0071555">
    <property type="term" value="P:cell wall organization"/>
    <property type="evidence" value="ECO:0007669"/>
    <property type="project" value="TreeGrafter"/>
</dbReference>
<evidence type="ECO:0000313" key="7">
    <source>
        <dbReference type="Proteomes" id="UP000094569"/>
    </source>
</evidence>
<accession>A0A1E3BPP8</accession>
<dbReference type="GO" id="GO:0009986">
    <property type="term" value="C:cell surface"/>
    <property type="evidence" value="ECO:0007669"/>
    <property type="project" value="TreeGrafter"/>
</dbReference>
<dbReference type="Proteomes" id="UP000094569">
    <property type="component" value="Unassembled WGS sequence"/>
</dbReference>
<dbReference type="OrthoDB" id="941679at2759"/>
<organism evidence="6 7">
    <name type="scientific">Aspergillus cristatus</name>
    <name type="common">Chinese Fuzhuan brick tea-fermentation fungus</name>
    <name type="synonym">Eurotium cristatum</name>
    <dbReference type="NCBI Taxonomy" id="573508"/>
    <lineage>
        <taxon>Eukaryota</taxon>
        <taxon>Fungi</taxon>
        <taxon>Dikarya</taxon>
        <taxon>Ascomycota</taxon>
        <taxon>Pezizomycotina</taxon>
        <taxon>Eurotiomycetes</taxon>
        <taxon>Eurotiomycetidae</taxon>
        <taxon>Eurotiales</taxon>
        <taxon>Aspergillaceae</taxon>
        <taxon>Aspergillus</taxon>
        <taxon>Aspergillus subgen. Aspergillus</taxon>
    </lineage>
</organism>
<feature type="signal peptide" evidence="5">
    <location>
        <begin position="1"/>
        <end position="20"/>
    </location>
</feature>
<evidence type="ECO:0000313" key="6">
    <source>
        <dbReference type="EMBL" id="ODM22857.1"/>
    </source>
</evidence>
<evidence type="ECO:0000256" key="3">
    <source>
        <dbReference type="ARBA" id="ARBA00022801"/>
    </source>
</evidence>
<dbReference type="InterPro" id="IPR050732">
    <property type="entry name" value="Beta-glucan_modifiers"/>
</dbReference>
<comment type="subcellular location">
    <subcellularLocation>
        <location evidence="1">Cell envelope</location>
    </subcellularLocation>
</comment>
<feature type="region of interest" description="Disordered" evidence="4">
    <location>
        <begin position="56"/>
        <end position="90"/>
    </location>
</feature>
<dbReference type="GO" id="GO:0005576">
    <property type="term" value="C:extracellular region"/>
    <property type="evidence" value="ECO:0007669"/>
    <property type="project" value="TreeGrafter"/>
</dbReference>
<reference evidence="6 7" key="1">
    <citation type="journal article" date="2016" name="BMC Genomics">
        <title>Comparative genomic and transcriptomic analyses of the Fuzhuan brick tea-fermentation fungus Aspergillus cristatus.</title>
        <authorList>
            <person name="Ge Y."/>
            <person name="Wang Y."/>
            <person name="Liu Y."/>
            <person name="Tan Y."/>
            <person name="Ren X."/>
            <person name="Zhang X."/>
            <person name="Hyde K.D."/>
            <person name="Liu Y."/>
            <person name="Liu Z."/>
        </authorList>
    </citation>
    <scope>NUCLEOTIDE SEQUENCE [LARGE SCALE GENOMIC DNA]</scope>
    <source>
        <strain evidence="6 7">GZAAS20.1005</strain>
    </source>
</reference>
<feature type="chain" id="PRO_5009123844" description="Laminarinase eglC" evidence="5">
    <location>
        <begin position="21"/>
        <end position="386"/>
    </location>
</feature>